<evidence type="ECO:0000313" key="1">
    <source>
        <dbReference type="EMBL" id="KAF1923366.1"/>
    </source>
</evidence>
<accession>A0A6A5R9N8</accession>
<dbReference type="RefSeq" id="XP_033443619.1">
    <property type="nucleotide sequence ID" value="XM_033589342.1"/>
</dbReference>
<name>A0A6A5R9N8_9PLEO</name>
<gene>
    <name evidence="1" type="ORF">M421DRAFT_326654</name>
</gene>
<evidence type="ECO:0000313" key="2">
    <source>
        <dbReference type="Proteomes" id="UP000800082"/>
    </source>
</evidence>
<sequence length="189" mass="20834">MRTRQHASLLELPPGVVSNADEFICICLHAYNERGVPTRLAYRTAPSEKRRCGAHVSCLNSNGLSNTAFGAKHSTSGWHGSRGDLQHSRCGTEERATSATGSLIDQSLTFSRCSLPIGYPVFEPTFFARLVSSSKSNSEPILATDETRDATFMHLHSTNDSSIARARSIAWARRKRVDRLIMADTRVIL</sequence>
<dbReference type="EMBL" id="ML979006">
    <property type="protein sequence ID" value="KAF1923366.1"/>
    <property type="molecule type" value="Genomic_DNA"/>
</dbReference>
<dbReference type="Proteomes" id="UP000800082">
    <property type="component" value="Unassembled WGS sequence"/>
</dbReference>
<dbReference type="AlphaFoldDB" id="A0A6A5R9N8"/>
<keyword evidence="2" id="KW-1185">Reference proteome</keyword>
<dbReference type="GeneID" id="54346989"/>
<organism evidence="1 2">
    <name type="scientific">Didymella exigua CBS 183.55</name>
    <dbReference type="NCBI Taxonomy" id="1150837"/>
    <lineage>
        <taxon>Eukaryota</taxon>
        <taxon>Fungi</taxon>
        <taxon>Dikarya</taxon>
        <taxon>Ascomycota</taxon>
        <taxon>Pezizomycotina</taxon>
        <taxon>Dothideomycetes</taxon>
        <taxon>Pleosporomycetidae</taxon>
        <taxon>Pleosporales</taxon>
        <taxon>Pleosporineae</taxon>
        <taxon>Didymellaceae</taxon>
        <taxon>Didymella</taxon>
    </lineage>
</organism>
<reference evidence="1" key="1">
    <citation type="journal article" date="2020" name="Stud. Mycol.">
        <title>101 Dothideomycetes genomes: a test case for predicting lifestyles and emergence of pathogens.</title>
        <authorList>
            <person name="Haridas S."/>
            <person name="Albert R."/>
            <person name="Binder M."/>
            <person name="Bloem J."/>
            <person name="Labutti K."/>
            <person name="Salamov A."/>
            <person name="Andreopoulos B."/>
            <person name="Baker S."/>
            <person name="Barry K."/>
            <person name="Bills G."/>
            <person name="Bluhm B."/>
            <person name="Cannon C."/>
            <person name="Castanera R."/>
            <person name="Culley D."/>
            <person name="Daum C."/>
            <person name="Ezra D."/>
            <person name="Gonzalez J."/>
            <person name="Henrissat B."/>
            <person name="Kuo A."/>
            <person name="Liang C."/>
            <person name="Lipzen A."/>
            <person name="Lutzoni F."/>
            <person name="Magnuson J."/>
            <person name="Mondo S."/>
            <person name="Nolan M."/>
            <person name="Ohm R."/>
            <person name="Pangilinan J."/>
            <person name="Park H.-J."/>
            <person name="Ramirez L."/>
            <person name="Alfaro M."/>
            <person name="Sun H."/>
            <person name="Tritt A."/>
            <person name="Yoshinaga Y."/>
            <person name="Zwiers L.-H."/>
            <person name="Turgeon B."/>
            <person name="Goodwin S."/>
            <person name="Spatafora J."/>
            <person name="Crous P."/>
            <person name="Grigoriev I."/>
        </authorList>
    </citation>
    <scope>NUCLEOTIDE SEQUENCE</scope>
    <source>
        <strain evidence="1">CBS 183.55</strain>
    </source>
</reference>
<proteinExistence type="predicted"/>
<protein>
    <submittedName>
        <fullName evidence="1">Uncharacterized protein</fullName>
    </submittedName>
</protein>